<dbReference type="Proteomes" id="UP000823891">
    <property type="component" value="Unassembled WGS sequence"/>
</dbReference>
<protein>
    <submittedName>
        <fullName evidence="3">Helix-turn-helix domain-containing protein</fullName>
    </submittedName>
</protein>
<dbReference type="PROSITE" id="PS50943">
    <property type="entry name" value="HTH_CROC1"/>
    <property type="match status" value="1"/>
</dbReference>
<dbReference type="SMART" id="SM00530">
    <property type="entry name" value="HTH_XRE"/>
    <property type="match status" value="1"/>
</dbReference>
<dbReference type="PANTHER" id="PTHR46558">
    <property type="entry name" value="TRACRIPTIONAL REGULATORY PROTEIN-RELATED-RELATED"/>
    <property type="match status" value="1"/>
</dbReference>
<dbReference type="PANTHER" id="PTHR46558:SF11">
    <property type="entry name" value="HTH-TYPE TRANSCRIPTIONAL REGULATOR XRE"/>
    <property type="match status" value="1"/>
</dbReference>
<sequence>MTLGKVIRKYRKLRNLTQEEMAGRLGVTAPAVNKWENENSYPDITLIAPIARLLGISLDTLLSFREELTVEEIGAIIREADSRFQREAFEEVLAWAKKKLEEYPNCGELLMDMAVILDAQRLVQKVAKPGLDEYICSLYVRVLDSGEEGLRVRAADALVGFYMRKNEYEKAEKYLEYFSMQNPERKRKQAQIYAETGRSREAYRTYEELLFSDYQRASMGLHGMYLLAMRENDRQKARWLVDKQKELARCFEMGKYYEVSCGLELAALEQDADAVFSAMEEMLSSVGLIADFRKAKLYEHMEFQEMRGEFLEKVKENLRKSFREEECFGFLKDDERWQALTGGKAQG</sequence>
<dbReference type="AlphaFoldDB" id="A0A9D2NJ81"/>
<dbReference type="Gene3D" id="1.10.260.40">
    <property type="entry name" value="lambda repressor-like DNA-binding domains"/>
    <property type="match status" value="1"/>
</dbReference>
<evidence type="ECO:0000256" key="1">
    <source>
        <dbReference type="ARBA" id="ARBA00023125"/>
    </source>
</evidence>
<dbReference type="InterPro" id="IPR011990">
    <property type="entry name" value="TPR-like_helical_dom_sf"/>
</dbReference>
<evidence type="ECO:0000259" key="2">
    <source>
        <dbReference type="PROSITE" id="PS50943"/>
    </source>
</evidence>
<dbReference type="SUPFAM" id="SSF47413">
    <property type="entry name" value="lambda repressor-like DNA-binding domains"/>
    <property type="match status" value="1"/>
</dbReference>
<name>A0A9D2NJ81_9FIRM</name>
<feature type="domain" description="HTH cro/C1-type" evidence="2">
    <location>
        <begin position="7"/>
        <end position="61"/>
    </location>
</feature>
<dbReference type="InterPro" id="IPR010982">
    <property type="entry name" value="Lambda_DNA-bd_dom_sf"/>
</dbReference>
<gene>
    <name evidence="3" type="ORF">H9761_16375</name>
</gene>
<dbReference type="InterPro" id="IPR001387">
    <property type="entry name" value="Cro/C1-type_HTH"/>
</dbReference>
<accession>A0A9D2NJ81</accession>
<dbReference type="GO" id="GO:0003677">
    <property type="term" value="F:DNA binding"/>
    <property type="evidence" value="ECO:0007669"/>
    <property type="project" value="UniProtKB-KW"/>
</dbReference>
<dbReference type="CDD" id="cd00093">
    <property type="entry name" value="HTH_XRE"/>
    <property type="match status" value="1"/>
</dbReference>
<reference evidence="3" key="1">
    <citation type="journal article" date="2021" name="PeerJ">
        <title>Extensive microbial diversity within the chicken gut microbiome revealed by metagenomics and culture.</title>
        <authorList>
            <person name="Gilroy R."/>
            <person name="Ravi A."/>
            <person name="Getino M."/>
            <person name="Pursley I."/>
            <person name="Horton D.L."/>
            <person name="Alikhan N.F."/>
            <person name="Baker D."/>
            <person name="Gharbi K."/>
            <person name="Hall N."/>
            <person name="Watson M."/>
            <person name="Adriaenssens E.M."/>
            <person name="Foster-Nyarko E."/>
            <person name="Jarju S."/>
            <person name="Secka A."/>
            <person name="Antonio M."/>
            <person name="Oren A."/>
            <person name="Chaudhuri R.R."/>
            <person name="La Ragione R."/>
            <person name="Hildebrand F."/>
            <person name="Pallen M.J."/>
        </authorList>
    </citation>
    <scope>NUCLEOTIDE SEQUENCE</scope>
    <source>
        <strain evidence="3">USAMLcec2-132</strain>
    </source>
</reference>
<comment type="caution">
    <text evidence="3">The sequence shown here is derived from an EMBL/GenBank/DDBJ whole genome shotgun (WGS) entry which is preliminary data.</text>
</comment>
<organism evidence="3 4">
    <name type="scientific">Candidatus Eisenbergiella merdavium</name>
    <dbReference type="NCBI Taxonomy" id="2838551"/>
    <lineage>
        <taxon>Bacteria</taxon>
        <taxon>Bacillati</taxon>
        <taxon>Bacillota</taxon>
        <taxon>Clostridia</taxon>
        <taxon>Lachnospirales</taxon>
        <taxon>Lachnospiraceae</taxon>
        <taxon>Eisenbergiella</taxon>
    </lineage>
</organism>
<evidence type="ECO:0000313" key="4">
    <source>
        <dbReference type="Proteomes" id="UP000823891"/>
    </source>
</evidence>
<reference evidence="3" key="2">
    <citation type="submission" date="2021-04" db="EMBL/GenBank/DDBJ databases">
        <authorList>
            <person name="Gilroy R."/>
        </authorList>
    </citation>
    <scope>NUCLEOTIDE SEQUENCE</scope>
    <source>
        <strain evidence="3">USAMLcec2-132</strain>
    </source>
</reference>
<keyword evidence="1" id="KW-0238">DNA-binding</keyword>
<dbReference type="Pfam" id="PF01381">
    <property type="entry name" value="HTH_3"/>
    <property type="match status" value="1"/>
</dbReference>
<proteinExistence type="predicted"/>
<dbReference type="EMBL" id="DWWS01000059">
    <property type="protein sequence ID" value="HJC25251.1"/>
    <property type="molecule type" value="Genomic_DNA"/>
</dbReference>
<dbReference type="Gene3D" id="1.25.40.10">
    <property type="entry name" value="Tetratricopeptide repeat domain"/>
    <property type="match status" value="1"/>
</dbReference>
<evidence type="ECO:0000313" key="3">
    <source>
        <dbReference type="EMBL" id="HJC25251.1"/>
    </source>
</evidence>